<evidence type="ECO:0000313" key="2">
    <source>
        <dbReference type="EMBL" id="KFD60974.1"/>
    </source>
</evidence>
<name>A0A085MUS8_9BILA</name>
<protein>
    <submittedName>
        <fullName evidence="2">Uncharacterized protein</fullName>
    </submittedName>
</protein>
<gene>
    <name evidence="1" type="ORF">M513_10066</name>
    <name evidence="2" type="ORF">M514_10066</name>
</gene>
<accession>A0A085MUS8</accession>
<proteinExistence type="predicted"/>
<reference evidence="2 3" key="1">
    <citation type="journal article" date="2014" name="Nat. Genet.">
        <title>Genome and transcriptome of the porcine whipworm Trichuris suis.</title>
        <authorList>
            <person name="Jex A.R."/>
            <person name="Nejsum P."/>
            <person name="Schwarz E.M."/>
            <person name="Hu L."/>
            <person name="Young N.D."/>
            <person name="Hall R.S."/>
            <person name="Korhonen P.K."/>
            <person name="Liao S."/>
            <person name="Thamsborg S."/>
            <person name="Xia J."/>
            <person name="Xu P."/>
            <person name="Wang S."/>
            <person name="Scheerlinck J.P."/>
            <person name="Hofmann A."/>
            <person name="Sternberg P.W."/>
            <person name="Wang J."/>
            <person name="Gasser R.B."/>
        </authorList>
    </citation>
    <scope>NUCLEOTIDE SEQUENCE [LARGE SCALE GENOMIC DNA]</scope>
    <source>
        <strain evidence="2">DCEP-RM93F</strain>
        <strain evidence="1">DCEP-RM93M</strain>
    </source>
</reference>
<keyword evidence="3" id="KW-1185">Reference proteome</keyword>
<dbReference type="Proteomes" id="UP000030764">
    <property type="component" value="Unassembled WGS sequence"/>
</dbReference>
<sequence length="64" mass="7117">MAEACKELLWLRQLLEDFGIPQTKATTCLKITRDAFASSNQIASMIERKREISSAEGFAGKKSP</sequence>
<evidence type="ECO:0000313" key="1">
    <source>
        <dbReference type="EMBL" id="KFD49018.1"/>
    </source>
</evidence>
<evidence type="ECO:0000313" key="3">
    <source>
        <dbReference type="Proteomes" id="UP000030764"/>
    </source>
</evidence>
<organism evidence="2">
    <name type="scientific">Trichuris suis</name>
    <name type="common">pig whipworm</name>
    <dbReference type="NCBI Taxonomy" id="68888"/>
    <lineage>
        <taxon>Eukaryota</taxon>
        <taxon>Metazoa</taxon>
        <taxon>Ecdysozoa</taxon>
        <taxon>Nematoda</taxon>
        <taxon>Enoplea</taxon>
        <taxon>Dorylaimia</taxon>
        <taxon>Trichinellida</taxon>
        <taxon>Trichuridae</taxon>
        <taxon>Trichuris</taxon>
    </lineage>
</organism>
<dbReference type="EMBL" id="KL367641">
    <property type="protein sequence ID" value="KFD60974.1"/>
    <property type="molecule type" value="Genomic_DNA"/>
</dbReference>
<dbReference type="AlphaFoldDB" id="A0A085MUS8"/>
<dbReference type="Proteomes" id="UP000030758">
    <property type="component" value="Unassembled WGS sequence"/>
</dbReference>
<dbReference type="EMBL" id="KL363279">
    <property type="protein sequence ID" value="KFD49018.1"/>
    <property type="molecule type" value="Genomic_DNA"/>
</dbReference>